<accession>A0A6N1VIE9</accession>
<feature type="compositionally biased region" description="Low complexity" evidence="1">
    <location>
        <begin position="1"/>
        <end position="24"/>
    </location>
</feature>
<evidence type="ECO:0000259" key="2">
    <source>
        <dbReference type="Pfam" id="PF13763"/>
    </source>
</evidence>
<feature type="region of interest" description="Disordered" evidence="1">
    <location>
        <begin position="87"/>
        <end position="222"/>
    </location>
</feature>
<reference evidence="3 4" key="1">
    <citation type="submission" date="2020-06" db="EMBL/GenBank/DDBJ databases">
        <title>Oricola thermophila sp. nov. isolated from a tidal sediments.</title>
        <authorList>
            <person name="Kwon K.K."/>
            <person name="Yang S.-H."/>
            <person name="Park M.-J."/>
        </authorList>
    </citation>
    <scope>NUCLEOTIDE SEQUENCE [LARGE SCALE GENOMIC DNA]</scope>
    <source>
        <strain evidence="3 4">MEBiC13590</strain>
    </source>
</reference>
<feature type="region of interest" description="Disordered" evidence="1">
    <location>
        <begin position="1"/>
        <end position="37"/>
    </location>
</feature>
<dbReference type="Pfam" id="PF13763">
    <property type="entry name" value="DUF4167"/>
    <property type="match status" value="1"/>
</dbReference>
<dbReference type="AlphaFoldDB" id="A0A6N1VIE9"/>
<feature type="domain" description="DUF4167" evidence="2">
    <location>
        <begin position="9"/>
        <end position="86"/>
    </location>
</feature>
<feature type="compositionally biased region" description="Basic and acidic residues" evidence="1">
    <location>
        <begin position="119"/>
        <end position="128"/>
    </location>
</feature>
<dbReference type="Proteomes" id="UP000509367">
    <property type="component" value="Chromosome"/>
</dbReference>
<dbReference type="KEGG" id="orm:HTY61_17975"/>
<feature type="compositionally biased region" description="Low complexity" evidence="1">
    <location>
        <begin position="129"/>
        <end position="145"/>
    </location>
</feature>
<evidence type="ECO:0000313" key="3">
    <source>
        <dbReference type="EMBL" id="QKV20203.1"/>
    </source>
</evidence>
<keyword evidence="4" id="KW-1185">Reference proteome</keyword>
<gene>
    <name evidence="3" type="ORF">HTY61_17975</name>
</gene>
<dbReference type="RefSeq" id="WP_175278094.1">
    <property type="nucleotide sequence ID" value="NZ_CP054836.1"/>
</dbReference>
<feature type="compositionally biased region" description="Basic residues" evidence="1">
    <location>
        <begin position="184"/>
        <end position="197"/>
    </location>
</feature>
<sequence>MRPQQQGRRQRNRNSGGNNRRNQNPLSRNYESNGPDVKIRGNAQVIADKYAALARDALSSGDSVMAENYLQHAEHYNRIIMAAQAQMQTQREERAQAEDGDDDTVAQPDEEKRKRREPRARNESKPDSETAPASETATTGEETGAQTDVRANGHDAAEAPQPVIEETPVEVALEEQEQAASGKSTRRSTPRRTRKPRGATEDSAQEGGDTSSETGESVIAEV</sequence>
<dbReference type="InterPro" id="IPR025430">
    <property type="entry name" value="DUF4167"/>
</dbReference>
<dbReference type="EMBL" id="CP054836">
    <property type="protein sequence ID" value="QKV20203.1"/>
    <property type="molecule type" value="Genomic_DNA"/>
</dbReference>
<evidence type="ECO:0000256" key="1">
    <source>
        <dbReference type="SAM" id="MobiDB-lite"/>
    </source>
</evidence>
<name>A0A6N1VIE9_9HYPH</name>
<proteinExistence type="predicted"/>
<evidence type="ECO:0000313" key="4">
    <source>
        <dbReference type="Proteomes" id="UP000509367"/>
    </source>
</evidence>
<organism evidence="3 4">
    <name type="scientific">Oricola thermophila</name>
    <dbReference type="NCBI Taxonomy" id="2742145"/>
    <lineage>
        <taxon>Bacteria</taxon>
        <taxon>Pseudomonadati</taxon>
        <taxon>Pseudomonadota</taxon>
        <taxon>Alphaproteobacteria</taxon>
        <taxon>Hyphomicrobiales</taxon>
        <taxon>Ahrensiaceae</taxon>
        <taxon>Oricola</taxon>
    </lineage>
</organism>
<protein>
    <submittedName>
        <fullName evidence="3">DUF4167 domain-containing protein</fullName>
    </submittedName>
</protein>